<evidence type="ECO:0000256" key="3">
    <source>
        <dbReference type="ARBA" id="ARBA00022692"/>
    </source>
</evidence>
<dbReference type="Proteomes" id="UP000011717">
    <property type="component" value="Unassembled WGS sequence"/>
</dbReference>
<comment type="caution">
    <text evidence="7">The sequence shown here is derived from an EMBL/GenBank/DDBJ whole genome shotgun (WGS) entry which is preliminary data.</text>
</comment>
<evidence type="ECO:0000256" key="5">
    <source>
        <dbReference type="ARBA" id="ARBA00023136"/>
    </source>
</evidence>
<accession>M2TBC4</accession>
<feature type="transmembrane region" description="Helical" evidence="6">
    <location>
        <begin position="82"/>
        <end position="106"/>
    </location>
</feature>
<keyword evidence="3 6" id="KW-0812">Transmembrane</keyword>
<gene>
    <name evidence="7" type="ORF">C725_0881</name>
</gene>
<dbReference type="Pfam" id="PF03788">
    <property type="entry name" value="LrgA"/>
    <property type="match status" value="1"/>
</dbReference>
<evidence type="ECO:0000313" key="8">
    <source>
        <dbReference type="Proteomes" id="UP000011717"/>
    </source>
</evidence>
<evidence type="ECO:0000313" key="7">
    <source>
        <dbReference type="EMBL" id="EMD83909.1"/>
    </source>
</evidence>
<keyword evidence="8" id="KW-1185">Reference proteome</keyword>
<evidence type="ECO:0000256" key="2">
    <source>
        <dbReference type="ARBA" id="ARBA00022475"/>
    </source>
</evidence>
<dbReference type="AlphaFoldDB" id="M2TBC4"/>
<feature type="transmembrane region" description="Helical" evidence="6">
    <location>
        <begin position="112"/>
        <end position="132"/>
    </location>
</feature>
<keyword evidence="5 6" id="KW-0472">Membrane</keyword>
<comment type="subcellular location">
    <subcellularLocation>
        <location evidence="1">Cell membrane</location>
        <topology evidence="1">Multi-pass membrane protein</topology>
    </subcellularLocation>
</comment>
<proteinExistence type="predicted"/>
<name>M2TBC4_9SPHN</name>
<reference evidence="7 8" key="1">
    <citation type="journal article" date="2013" name="Genome Announc.">
        <title>Draft Genome Sequence of Strain JLT2015T, Belonging to the Family Sphingomonadaceae of the Alphaproteobacteria.</title>
        <authorList>
            <person name="Tang K."/>
            <person name="Liu K."/>
            <person name="Li S."/>
            <person name="Jiao N."/>
        </authorList>
    </citation>
    <scope>NUCLEOTIDE SEQUENCE [LARGE SCALE GENOMIC DNA]</scope>
    <source>
        <strain evidence="7 8">JLT2015</strain>
    </source>
</reference>
<sequence length="139" mass="14449">MGSKRRAGGRHGFSGGFVRARLRCIPRLLPGIAGAVLCLFAGRALVTWADLPLPGAVAGLVLYAAVLLVLPPLRSLAEPGAALLTGLLGALIVPPFVGLVLFAPLLQANWQPVAAILILTTLLSGFVTAFLYRAMGRRG</sequence>
<evidence type="ECO:0000256" key="4">
    <source>
        <dbReference type="ARBA" id="ARBA00022989"/>
    </source>
</evidence>
<keyword evidence="4 6" id="KW-1133">Transmembrane helix</keyword>
<organism evidence="7 8">
    <name type="scientific">Pacificimonas flava</name>
    <dbReference type="NCBI Taxonomy" id="1234595"/>
    <lineage>
        <taxon>Bacteria</taxon>
        <taxon>Pseudomonadati</taxon>
        <taxon>Pseudomonadota</taxon>
        <taxon>Alphaproteobacteria</taxon>
        <taxon>Sphingomonadales</taxon>
        <taxon>Sphingosinicellaceae</taxon>
        <taxon>Pacificimonas</taxon>
    </lineage>
</organism>
<feature type="transmembrane region" description="Helical" evidence="6">
    <location>
        <begin position="52"/>
        <end position="70"/>
    </location>
</feature>
<dbReference type="InterPro" id="IPR005538">
    <property type="entry name" value="LrgA/CidA"/>
</dbReference>
<dbReference type="GO" id="GO:0005886">
    <property type="term" value="C:plasma membrane"/>
    <property type="evidence" value="ECO:0007669"/>
    <property type="project" value="UniProtKB-SubCell"/>
</dbReference>
<evidence type="ECO:0000256" key="6">
    <source>
        <dbReference type="SAM" id="Phobius"/>
    </source>
</evidence>
<evidence type="ECO:0000256" key="1">
    <source>
        <dbReference type="ARBA" id="ARBA00004651"/>
    </source>
</evidence>
<feature type="transmembrane region" description="Helical" evidence="6">
    <location>
        <begin position="28"/>
        <end position="46"/>
    </location>
</feature>
<dbReference type="RefSeq" id="WP_008600403.1">
    <property type="nucleotide sequence ID" value="NZ_AMRV01000002.1"/>
</dbReference>
<dbReference type="PANTHER" id="PTHR33931:SF2">
    <property type="entry name" value="HOLIN-LIKE PROTEIN CIDA"/>
    <property type="match status" value="1"/>
</dbReference>
<dbReference type="PANTHER" id="PTHR33931">
    <property type="entry name" value="HOLIN-LIKE PROTEIN CIDA-RELATED"/>
    <property type="match status" value="1"/>
</dbReference>
<evidence type="ECO:0008006" key="9">
    <source>
        <dbReference type="Google" id="ProtNLM"/>
    </source>
</evidence>
<keyword evidence="2" id="KW-1003">Cell membrane</keyword>
<protein>
    <recommendedName>
        <fullName evidence="9">CidA/LrgA family protein</fullName>
    </recommendedName>
</protein>
<dbReference type="EMBL" id="AMRV01000002">
    <property type="protein sequence ID" value="EMD83909.1"/>
    <property type="molecule type" value="Genomic_DNA"/>
</dbReference>